<dbReference type="Gene3D" id="1.20.120.1870">
    <property type="entry name" value="Fic/DOC protein, Fido domain"/>
    <property type="match status" value="1"/>
</dbReference>
<dbReference type="PANTHER" id="PTHR39426:SF1">
    <property type="entry name" value="HOMOLOGY TO DEATH-ON-CURING PROTEIN OF PHAGE P1"/>
    <property type="match status" value="1"/>
</dbReference>
<name>A0A510YBE1_MARHA</name>
<sequence length="138" mass="16301">MEVFYFSEEEILFIHYTVMEMYNDSDQAGVKQYESFQTMLHRPKTELYGEEMYPSIPEKACCYYHSIARGGHIFRNGNKRTALTVFDSFLTLNGYKLTLTSKQAEDFTVYLAYDDKFKENDCIQYIIEEIGEYIQPLV</sequence>
<dbReference type="SUPFAM" id="SSF140931">
    <property type="entry name" value="Fic-like"/>
    <property type="match status" value="1"/>
</dbReference>
<proteinExistence type="predicted"/>
<dbReference type="Pfam" id="PF02661">
    <property type="entry name" value="Fic"/>
    <property type="match status" value="1"/>
</dbReference>
<dbReference type="InterPro" id="IPR006440">
    <property type="entry name" value="Doc"/>
</dbReference>
<dbReference type="RefSeq" id="WP_094908969.1">
    <property type="nucleotide sequence ID" value="NZ_BJUN01000023.1"/>
</dbReference>
<accession>A0A510YBE1</accession>
<dbReference type="AlphaFoldDB" id="A0A510YBE1"/>
<dbReference type="InterPro" id="IPR053737">
    <property type="entry name" value="Type_II_TA_Toxin"/>
</dbReference>
<dbReference type="EMBL" id="BJUN01000023">
    <property type="protein sequence ID" value="GEK59961.1"/>
    <property type="molecule type" value="Genomic_DNA"/>
</dbReference>
<dbReference type="Proteomes" id="UP000321051">
    <property type="component" value="Unassembled WGS sequence"/>
</dbReference>
<dbReference type="STRING" id="1371.GCA_900166605_01071"/>
<keyword evidence="3" id="KW-1185">Reference proteome</keyword>
<organism evidence="2 3">
    <name type="scientific">Marinococcus halophilus</name>
    <dbReference type="NCBI Taxonomy" id="1371"/>
    <lineage>
        <taxon>Bacteria</taxon>
        <taxon>Bacillati</taxon>
        <taxon>Bacillota</taxon>
        <taxon>Bacilli</taxon>
        <taxon>Bacillales</taxon>
        <taxon>Bacillaceae</taxon>
        <taxon>Marinococcus</taxon>
    </lineage>
</organism>
<dbReference type="NCBIfam" id="TIGR01550">
    <property type="entry name" value="DOC_P1"/>
    <property type="match status" value="1"/>
</dbReference>
<reference evidence="2 3" key="1">
    <citation type="submission" date="2019-07" db="EMBL/GenBank/DDBJ databases">
        <title>Whole genome shotgun sequence of Marinococcus halophilus NBRC 102359.</title>
        <authorList>
            <person name="Hosoyama A."/>
            <person name="Uohara A."/>
            <person name="Ohji S."/>
            <person name="Ichikawa N."/>
        </authorList>
    </citation>
    <scope>NUCLEOTIDE SEQUENCE [LARGE SCALE GENOMIC DNA]</scope>
    <source>
        <strain evidence="2 3">NBRC 102359</strain>
    </source>
</reference>
<dbReference type="PANTHER" id="PTHR39426">
    <property type="entry name" value="HOMOLOGY TO DEATH-ON-CURING PROTEIN OF PHAGE P1"/>
    <property type="match status" value="1"/>
</dbReference>
<dbReference type="OrthoDB" id="9802752at2"/>
<evidence type="ECO:0000313" key="3">
    <source>
        <dbReference type="Proteomes" id="UP000321051"/>
    </source>
</evidence>
<dbReference type="InterPro" id="IPR003812">
    <property type="entry name" value="Fido"/>
</dbReference>
<dbReference type="PROSITE" id="PS51459">
    <property type="entry name" value="FIDO"/>
    <property type="match status" value="1"/>
</dbReference>
<feature type="domain" description="Fido" evidence="1">
    <location>
        <begin position="6"/>
        <end position="136"/>
    </location>
</feature>
<comment type="caution">
    <text evidence="2">The sequence shown here is derived from an EMBL/GenBank/DDBJ whole genome shotgun (WGS) entry which is preliminary data.</text>
</comment>
<evidence type="ECO:0000259" key="1">
    <source>
        <dbReference type="PROSITE" id="PS51459"/>
    </source>
</evidence>
<evidence type="ECO:0000313" key="2">
    <source>
        <dbReference type="EMBL" id="GEK59961.1"/>
    </source>
</evidence>
<protein>
    <submittedName>
        <fullName evidence="2">Death-on-curing family protein</fullName>
    </submittedName>
</protein>
<dbReference type="GO" id="GO:0016301">
    <property type="term" value="F:kinase activity"/>
    <property type="evidence" value="ECO:0007669"/>
    <property type="project" value="InterPro"/>
</dbReference>
<dbReference type="InterPro" id="IPR036597">
    <property type="entry name" value="Fido-like_dom_sf"/>
</dbReference>
<gene>
    <name evidence="2" type="ORF">MHA01_28660</name>
</gene>